<feature type="region of interest" description="Disordered" evidence="1">
    <location>
        <begin position="20"/>
        <end position="40"/>
    </location>
</feature>
<organism evidence="4">
    <name type="scientific">Echinostoma caproni</name>
    <dbReference type="NCBI Taxonomy" id="27848"/>
    <lineage>
        <taxon>Eukaryota</taxon>
        <taxon>Metazoa</taxon>
        <taxon>Spiralia</taxon>
        <taxon>Lophotrochozoa</taxon>
        <taxon>Platyhelminthes</taxon>
        <taxon>Trematoda</taxon>
        <taxon>Digenea</taxon>
        <taxon>Plagiorchiida</taxon>
        <taxon>Echinostomata</taxon>
        <taxon>Echinostomatoidea</taxon>
        <taxon>Echinostomatidae</taxon>
        <taxon>Echinostoma</taxon>
    </lineage>
</organism>
<evidence type="ECO:0000313" key="4">
    <source>
        <dbReference type="WBParaSite" id="ECPE_0001183401-mRNA-1"/>
    </source>
</evidence>
<evidence type="ECO:0000313" key="2">
    <source>
        <dbReference type="EMBL" id="VDP88975.1"/>
    </source>
</evidence>
<protein>
    <submittedName>
        <fullName evidence="4">PWWP domain-containing protein</fullName>
    </submittedName>
</protein>
<dbReference type="Proteomes" id="UP000272942">
    <property type="component" value="Unassembled WGS sequence"/>
</dbReference>
<dbReference type="WBParaSite" id="ECPE_0001183401-mRNA-1">
    <property type="protein sequence ID" value="ECPE_0001183401-mRNA-1"/>
    <property type="gene ID" value="ECPE_0001183401"/>
</dbReference>
<sequence length="252" mass="28304">MRVESTRSLGPSLLKLHNPKVFLPGESHTPGGSSGMSGKSNKICVVHAPLKSFPYSNRGSSYTGTGSDDKLATSNCESSVVTNVNGYWKQDSFLTSAVEDKKPLLMSHSMHWDSSNEEPIKKPQPFLTVQSYSSSEEEIENRKPVHCERTTILNCKGVDRNSARIKKGHVLPTKVQNSLMAFIKRRAERSKLYKLQRGKSNGKQTGYSTDIRKPWAVGELLWARPRRPDPLPWWPAIVVQRPNKPLYSVERT</sequence>
<proteinExistence type="predicted"/>
<name>A0A183AXW4_9TREM</name>
<gene>
    <name evidence="2" type="ORF">ECPE_LOCUS11800</name>
</gene>
<dbReference type="AlphaFoldDB" id="A0A183AXW4"/>
<keyword evidence="3" id="KW-1185">Reference proteome</keyword>
<evidence type="ECO:0000313" key="3">
    <source>
        <dbReference type="Proteomes" id="UP000272942"/>
    </source>
</evidence>
<evidence type="ECO:0000256" key="1">
    <source>
        <dbReference type="SAM" id="MobiDB-lite"/>
    </source>
</evidence>
<reference evidence="2 3" key="2">
    <citation type="submission" date="2018-11" db="EMBL/GenBank/DDBJ databases">
        <authorList>
            <consortium name="Pathogen Informatics"/>
        </authorList>
    </citation>
    <scope>NUCLEOTIDE SEQUENCE [LARGE SCALE GENOMIC DNA]</scope>
    <source>
        <strain evidence="2 3">Egypt</strain>
    </source>
</reference>
<accession>A0A183AXW4</accession>
<dbReference type="EMBL" id="UZAN01051545">
    <property type="protein sequence ID" value="VDP88975.1"/>
    <property type="molecule type" value="Genomic_DNA"/>
</dbReference>
<reference evidence="4" key="1">
    <citation type="submission" date="2016-06" db="UniProtKB">
        <authorList>
            <consortium name="WormBaseParasite"/>
        </authorList>
    </citation>
    <scope>IDENTIFICATION</scope>
</reference>